<evidence type="ECO:0000313" key="1">
    <source>
        <dbReference type="EMBL" id="CAG8662590.1"/>
    </source>
</evidence>
<reference evidence="1" key="1">
    <citation type="submission" date="2021-06" db="EMBL/GenBank/DDBJ databases">
        <authorList>
            <person name="Kallberg Y."/>
            <person name="Tangrot J."/>
            <person name="Rosling A."/>
        </authorList>
    </citation>
    <scope>NUCLEOTIDE SEQUENCE</scope>
    <source>
        <strain evidence="1">MA461A</strain>
    </source>
</reference>
<accession>A0ACA9NLA3</accession>
<organism evidence="1 2">
    <name type="scientific">Racocetra persica</name>
    <dbReference type="NCBI Taxonomy" id="160502"/>
    <lineage>
        <taxon>Eukaryota</taxon>
        <taxon>Fungi</taxon>
        <taxon>Fungi incertae sedis</taxon>
        <taxon>Mucoromycota</taxon>
        <taxon>Glomeromycotina</taxon>
        <taxon>Glomeromycetes</taxon>
        <taxon>Diversisporales</taxon>
        <taxon>Gigasporaceae</taxon>
        <taxon>Racocetra</taxon>
    </lineage>
</organism>
<feature type="non-terminal residue" evidence="1">
    <location>
        <position position="492"/>
    </location>
</feature>
<name>A0ACA9NLA3_9GLOM</name>
<feature type="non-terminal residue" evidence="1">
    <location>
        <position position="1"/>
    </location>
</feature>
<proteinExistence type="predicted"/>
<gene>
    <name evidence="1" type="ORF">RPERSI_LOCUS8335</name>
</gene>
<keyword evidence="2" id="KW-1185">Reference proteome</keyword>
<comment type="caution">
    <text evidence="1">The sequence shown here is derived from an EMBL/GenBank/DDBJ whole genome shotgun (WGS) entry which is preliminary data.</text>
</comment>
<dbReference type="EMBL" id="CAJVQC010014989">
    <property type="protein sequence ID" value="CAG8662590.1"/>
    <property type="molecule type" value="Genomic_DNA"/>
</dbReference>
<protein>
    <submittedName>
        <fullName evidence="1">2857_t:CDS:1</fullName>
    </submittedName>
</protein>
<evidence type="ECO:0000313" key="2">
    <source>
        <dbReference type="Proteomes" id="UP000789920"/>
    </source>
</evidence>
<dbReference type="Proteomes" id="UP000789920">
    <property type="component" value="Unassembled WGS sequence"/>
</dbReference>
<sequence length="492" mass="54690">TTPALFFGKVHYHHGATKASRQVNCFPGSSESKRSMNDIGTTTFLDIKQYGPKSQSSQFSSEHKPGYQIDLPAVSMLPVKDILRNRILSLDIDRCESDAENAFFVANLDEVYNQHFRWKSLLPRIEPFYAVKCNPDPLLLRLLAALGTGFDCASKVEIQTVLDIGVDPSKIIYANPCKQASFVRYAAEHNVKMMTFDNSDELYKIKRYFPDAQLVLRILTDDSMSLCKLGLKFGASLDSTGSLLQTARKLDLNVIGVSFHVGSGCYDENAFIDAVHRAKFVFDQASELGFNFHLLDVGGGFSHSRDCDGITFEKIAAILGPEIDSLFPPNVRVIAEPGRYYAAPAFTIATHIIARRTVLSNGDVQTLDMDTVLNDESPTREDHSGYMYYINDGVYGAFNCILYDHQIVHPKVLFKGGIFTFGENLDEPVYDCSIWGPTCDSIDCITTASSLPVLLPGDWLYFEEMGAYTICAASQFNGFKKSNVIYTATNPE</sequence>